<dbReference type="PANTHER" id="PTHR45698">
    <property type="entry name" value="TRACE AMINE-ASSOCIATED RECEPTOR 19N-RELATED"/>
    <property type="match status" value="1"/>
</dbReference>
<feature type="transmembrane region" description="Helical" evidence="6">
    <location>
        <begin position="87"/>
        <end position="105"/>
    </location>
</feature>
<dbReference type="Gene3D" id="1.20.1070.10">
    <property type="entry name" value="Rhodopsin 7-helix transmembrane proteins"/>
    <property type="match status" value="1"/>
</dbReference>
<evidence type="ECO:0000256" key="6">
    <source>
        <dbReference type="SAM" id="Phobius"/>
    </source>
</evidence>
<sequence>MADPLFALFTVNTIIGLIGLIGNAMVIIVICKVKLMHTLTNALICNQAVVDFLGSLFLILSSSITVPDPLPDTTDYVIVCHLWLSDFFLWACFTSSTFNLVSLTCERYVAIVYPFKYATLYTKTSVVGMIAAIWLLGLILEGAYAAASNRYENGQCFLSTSVSSRVLGIVLIVFKFFIPAILMLFFYSHMTVELKRSANRVGADAPTVSASLALGGASGETRSENAQQSLLRARRNVFKTLVLVFVTFLVCWTPSQAPPFYTSNEVTARVGCDDTTRQHNSRTGPNDGTT</sequence>
<comment type="similarity">
    <text evidence="5">Belongs to the G-protein coupled receptor 1 family.</text>
</comment>
<protein>
    <submittedName>
        <fullName evidence="9">Beta-1 adrenergic receptor-like</fullName>
    </submittedName>
</protein>
<feature type="transmembrane region" description="Helical" evidence="6">
    <location>
        <begin position="126"/>
        <end position="146"/>
    </location>
</feature>
<keyword evidence="5" id="KW-0675">Receptor</keyword>
<dbReference type="PANTHER" id="PTHR45698:SF1">
    <property type="entry name" value="TRACE AMINE-ASSOCIATED RECEPTOR 13C-LIKE"/>
    <property type="match status" value="1"/>
</dbReference>
<keyword evidence="2 5" id="KW-0812">Transmembrane</keyword>
<dbReference type="PROSITE" id="PS00237">
    <property type="entry name" value="G_PROTEIN_RECEP_F1_1"/>
    <property type="match status" value="1"/>
</dbReference>
<keyword evidence="5" id="KW-0807">Transducer</keyword>
<proteinExistence type="inferred from homology"/>
<evidence type="ECO:0000256" key="1">
    <source>
        <dbReference type="ARBA" id="ARBA00004370"/>
    </source>
</evidence>
<gene>
    <name evidence="9" type="primary">LOC110973980</name>
</gene>
<dbReference type="RefSeq" id="XP_022080945.1">
    <property type="nucleotide sequence ID" value="XM_022225253.1"/>
</dbReference>
<dbReference type="PRINTS" id="PR00237">
    <property type="entry name" value="GPCRRHODOPSN"/>
</dbReference>
<dbReference type="InterPro" id="IPR017452">
    <property type="entry name" value="GPCR_Rhodpsn_7TM"/>
</dbReference>
<name>A0A8B7XLV1_ACAPL</name>
<evidence type="ECO:0000256" key="2">
    <source>
        <dbReference type="ARBA" id="ARBA00022692"/>
    </source>
</evidence>
<dbReference type="PROSITE" id="PS50262">
    <property type="entry name" value="G_PROTEIN_RECEP_F1_2"/>
    <property type="match status" value="1"/>
</dbReference>
<dbReference type="KEGG" id="aplc:110973980"/>
<evidence type="ECO:0000256" key="5">
    <source>
        <dbReference type="RuleBase" id="RU000688"/>
    </source>
</evidence>
<evidence type="ECO:0000313" key="8">
    <source>
        <dbReference type="Proteomes" id="UP000694845"/>
    </source>
</evidence>
<keyword evidence="5" id="KW-0297">G-protein coupled receptor</keyword>
<dbReference type="GO" id="GO:0004930">
    <property type="term" value="F:G protein-coupled receptor activity"/>
    <property type="evidence" value="ECO:0007669"/>
    <property type="project" value="UniProtKB-KW"/>
</dbReference>
<organism evidence="8 9">
    <name type="scientific">Acanthaster planci</name>
    <name type="common">Crown-of-thorns starfish</name>
    <dbReference type="NCBI Taxonomy" id="133434"/>
    <lineage>
        <taxon>Eukaryota</taxon>
        <taxon>Metazoa</taxon>
        <taxon>Echinodermata</taxon>
        <taxon>Eleutherozoa</taxon>
        <taxon>Asterozoa</taxon>
        <taxon>Asteroidea</taxon>
        <taxon>Valvatacea</taxon>
        <taxon>Valvatida</taxon>
        <taxon>Acanthasteridae</taxon>
        <taxon>Acanthaster</taxon>
    </lineage>
</organism>
<feature type="domain" description="G-protein coupled receptors family 1 profile" evidence="7">
    <location>
        <begin position="22"/>
        <end position="254"/>
    </location>
</feature>
<evidence type="ECO:0000256" key="3">
    <source>
        <dbReference type="ARBA" id="ARBA00022989"/>
    </source>
</evidence>
<keyword evidence="8" id="KW-1185">Reference proteome</keyword>
<dbReference type="InterPro" id="IPR000276">
    <property type="entry name" value="GPCR_Rhodpsn"/>
</dbReference>
<evidence type="ECO:0000256" key="4">
    <source>
        <dbReference type="ARBA" id="ARBA00023136"/>
    </source>
</evidence>
<dbReference type="AlphaFoldDB" id="A0A8B7XLV1"/>
<feature type="transmembrane region" description="Helical" evidence="6">
    <location>
        <begin position="166"/>
        <end position="187"/>
    </location>
</feature>
<feature type="transmembrane region" description="Helical" evidence="6">
    <location>
        <begin position="6"/>
        <end position="31"/>
    </location>
</feature>
<feature type="transmembrane region" description="Helical" evidence="6">
    <location>
        <begin position="237"/>
        <end position="255"/>
    </location>
</feature>
<evidence type="ECO:0000313" key="9">
    <source>
        <dbReference type="RefSeq" id="XP_022080945.1"/>
    </source>
</evidence>
<evidence type="ECO:0000259" key="7">
    <source>
        <dbReference type="PROSITE" id="PS50262"/>
    </source>
</evidence>
<dbReference type="Pfam" id="PF00001">
    <property type="entry name" value="7tm_1"/>
    <property type="match status" value="1"/>
</dbReference>
<keyword evidence="4 6" id="KW-0472">Membrane</keyword>
<comment type="subcellular location">
    <subcellularLocation>
        <location evidence="1">Membrane</location>
    </subcellularLocation>
</comment>
<dbReference type="OrthoDB" id="10029014at2759"/>
<feature type="transmembrane region" description="Helical" evidence="6">
    <location>
        <begin position="43"/>
        <end position="67"/>
    </location>
</feature>
<keyword evidence="3 6" id="KW-1133">Transmembrane helix</keyword>
<reference evidence="9" key="1">
    <citation type="submission" date="2025-08" db="UniProtKB">
        <authorList>
            <consortium name="RefSeq"/>
        </authorList>
    </citation>
    <scope>IDENTIFICATION</scope>
</reference>
<dbReference type="Proteomes" id="UP000694845">
    <property type="component" value="Unplaced"/>
</dbReference>
<dbReference type="CDD" id="cd00637">
    <property type="entry name" value="7tm_classA_rhodopsin-like"/>
    <property type="match status" value="1"/>
</dbReference>
<dbReference type="SUPFAM" id="SSF81321">
    <property type="entry name" value="Family A G protein-coupled receptor-like"/>
    <property type="match status" value="1"/>
</dbReference>
<dbReference type="GeneID" id="110973980"/>
<accession>A0A8B7XLV1</accession>
<dbReference type="GO" id="GO:0016020">
    <property type="term" value="C:membrane"/>
    <property type="evidence" value="ECO:0007669"/>
    <property type="project" value="UniProtKB-SubCell"/>
</dbReference>